<feature type="domain" description="Glucosamine/galactosamine-6-phosphate isomerase" evidence="5">
    <location>
        <begin position="11"/>
        <end position="224"/>
    </location>
</feature>
<dbReference type="SUPFAM" id="SSF100950">
    <property type="entry name" value="NagB/RpiA/CoA transferase-like"/>
    <property type="match status" value="1"/>
</dbReference>
<evidence type="ECO:0000256" key="2">
    <source>
        <dbReference type="ARBA" id="ARBA00022801"/>
    </source>
</evidence>
<evidence type="ECO:0000313" key="6">
    <source>
        <dbReference type="EMBL" id="PNH19414.1"/>
    </source>
</evidence>
<name>A0A2J8B3V1_9FIRM</name>
<organism evidence="6 7">
    <name type="scientific">Mageeibacillus indolicus</name>
    <dbReference type="NCBI Taxonomy" id="884684"/>
    <lineage>
        <taxon>Bacteria</taxon>
        <taxon>Bacillati</taxon>
        <taxon>Bacillota</taxon>
        <taxon>Clostridia</taxon>
        <taxon>Eubacteriales</taxon>
        <taxon>Oscillospiraceae</taxon>
        <taxon>Mageeibacillus</taxon>
    </lineage>
</organism>
<evidence type="ECO:0000313" key="7">
    <source>
        <dbReference type="Proteomes" id="UP000236394"/>
    </source>
</evidence>
<dbReference type="RefSeq" id="WP_034574349.1">
    <property type="nucleotide sequence ID" value="NZ_NBZD01000001.1"/>
</dbReference>
<dbReference type="HAMAP" id="MF_01241">
    <property type="entry name" value="GlcN6P_deamin"/>
    <property type="match status" value="1"/>
</dbReference>
<gene>
    <name evidence="4" type="primary">nagB</name>
    <name evidence="6" type="ORF">B7R76_00565</name>
</gene>
<comment type="similarity">
    <text evidence="4">Belongs to the glucosamine/galactosamine-6-phosphate isomerase family. NagB subfamily.</text>
</comment>
<reference evidence="7" key="1">
    <citation type="submission" date="2017-04" db="EMBL/GenBank/DDBJ databases">
        <authorList>
            <person name="Bumgarner R.E."/>
            <person name="Fredricks D.N."/>
            <person name="Srinivasan S."/>
        </authorList>
    </citation>
    <scope>NUCLEOTIDE SEQUENCE [LARGE SCALE GENOMIC DNA]</scope>
    <source>
        <strain evidence="7">KA00405</strain>
    </source>
</reference>
<dbReference type="AlphaFoldDB" id="A0A2J8B3V1"/>
<dbReference type="InterPro" id="IPR006148">
    <property type="entry name" value="Glc/Gal-6P_isomerase"/>
</dbReference>
<evidence type="ECO:0000256" key="1">
    <source>
        <dbReference type="ARBA" id="ARBA00000644"/>
    </source>
</evidence>
<dbReference type="PANTHER" id="PTHR11280">
    <property type="entry name" value="GLUCOSAMINE-6-PHOSPHATE ISOMERASE"/>
    <property type="match status" value="1"/>
</dbReference>
<dbReference type="GO" id="GO:0005975">
    <property type="term" value="P:carbohydrate metabolic process"/>
    <property type="evidence" value="ECO:0007669"/>
    <property type="project" value="InterPro"/>
</dbReference>
<dbReference type="Gene3D" id="3.40.50.1360">
    <property type="match status" value="1"/>
</dbReference>
<accession>A0A2J8B3V1</accession>
<dbReference type="EC" id="3.5.99.6" evidence="4"/>
<sequence length="240" mass="26544">MRVLLTKDYAAMSKAAATVMAAQILSKPDSVLGLATGSTPEGMYAELVRRHQEDGLDFSGLRTVNLDEYAGLDGKHEQSYRFFMQKHLFNHVNILPENTFVPETTGTDLEAMCEAYEKNIADLGGVDIQVLGIGHDGHIGFNEPTDYFPDITHAVKLDERTRLANKRFFKSLEEVPTHAYTQGIGTIMRAAKILLLVSGKDKHEILHKALFGPVTPQVPASILQFHPDVLVIADVAAWEE</sequence>
<evidence type="ECO:0000259" key="5">
    <source>
        <dbReference type="Pfam" id="PF01182"/>
    </source>
</evidence>
<feature type="active site" description="For ring-opening step" evidence="4">
    <location>
        <position position="136"/>
    </location>
</feature>
<comment type="caution">
    <text evidence="4">Lacks conserved residue(s) required for the propagation of feature annotation.</text>
</comment>
<dbReference type="Pfam" id="PF01182">
    <property type="entry name" value="Glucosamine_iso"/>
    <property type="match status" value="1"/>
</dbReference>
<dbReference type="PROSITE" id="PS01161">
    <property type="entry name" value="GLC_GALNAC_ISOMERASE"/>
    <property type="match status" value="1"/>
</dbReference>
<dbReference type="InterPro" id="IPR037171">
    <property type="entry name" value="NagB/RpiA_transferase-like"/>
</dbReference>
<keyword evidence="3 4" id="KW-0119">Carbohydrate metabolism</keyword>
<dbReference type="FunFam" id="3.40.50.1360:FF:000003">
    <property type="entry name" value="Glucosamine-6-phosphate deaminase"/>
    <property type="match status" value="1"/>
</dbReference>
<comment type="function">
    <text evidence="4">Catalyzes the reversible isomerization-deamination of glucosamine 6-phosphate (GlcN6P) to form fructose 6-phosphate (Fru6P) and ammonium ion.</text>
</comment>
<dbReference type="InterPro" id="IPR004547">
    <property type="entry name" value="Glucosamine6P_isomerase"/>
</dbReference>
<dbReference type="GO" id="GO:0019262">
    <property type="term" value="P:N-acetylneuraminate catabolic process"/>
    <property type="evidence" value="ECO:0007669"/>
    <property type="project" value="UniProtKB-UniRule"/>
</dbReference>
<comment type="pathway">
    <text evidence="4">Amino-sugar metabolism; N-acetylneuraminate degradation; D-fructose 6-phosphate from N-acetylneuraminate: step 5/5.</text>
</comment>
<dbReference type="Proteomes" id="UP000236394">
    <property type="component" value="Unassembled WGS sequence"/>
</dbReference>
<evidence type="ECO:0000256" key="4">
    <source>
        <dbReference type="HAMAP-Rule" id="MF_01241"/>
    </source>
</evidence>
<feature type="active site" description="Proton acceptor; for ring-opening step" evidence="4">
    <location>
        <position position="138"/>
    </location>
</feature>
<feature type="active site" description="For ring-opening step" evidence="4">
    <location>
        <position position="143"/>
    </location>
</feature>
<dbReference type="UniPathway" id="UPA00629">
    <property type="reaction ID" value="UER00684"/>
</dbReference>
<dbReference type="GO" id="GO:0006046">
    <property type="term" value="P:N-acetylglucosamine catabolic process"/>
    <property type="evidence" value="ECO:0007669"/>
    <property type="project" value="UniProtKB-UniRule"/>
</dbReference>
<dbReference type="GO" id="GO:0006043">
    <property type="term" value="P:glucosamine catabolic process"/>
    <property type="evidence" value="ECO:0007669"/>
    <property type="project" value="TreeGrafter"/>
</dbReference>
<dbReference type="NCBIfam" id="TIGR00502">
    <property type="entry name" value="nagB"/>
    <property type="match status" value="1"/>
</dbReference>
<evidence type="ECO:0000256" key="3">
    <source>
        <dbReference type="ARBA" id="ARBA00023277"/>
    </source>
</evidence>
<dbReference type="PANTHER" id="PTHR11280:SF5">
    <property type="entry name" value="GLUCOSAMINE-6-PHOSPHATE ISOMERASE"/>
    <property type="match status" value="1"/>
</dbReference>
<proteinExistence type="inferred from homology"/>
<dbReference type="EMBL" id="NBZD01000001">
    <property type="protein sequence ID" value="PNH19414.1"/>
    <property type="molecule type" value="Genomic_DNA"/>
</dbReference>
<feature type="active site" description="Proton acceptor; for enolization step" evidence="4">
    <location>
        <position position="67"/>
    </location>
</feature>
<dbReference type="GO" id="GO:0042802">
    <property type="term" value="F:identical protein binding"/>
    <property type="evidence" value="ECO:0007669"/>
    <property type="project" value="TreeGrafter"/>
</dbReference>
<keyword evidence="2 4" id="KW-0378">Hydrolase</keyword>
<dbReference type="InterPro" id="IPR018321">
    <property type="entry name" value="Glucosamine6P_isomerase_CS"/>
</dbReference>
<comment type="catalytic activity">
    <reaction evidence="1 4">
        <text>alpha-D-glucosamine 6-phosphate + H2O = beta-D-fructose 6-phosphate + NH4(+)</text>
        <dbReference type="Rhea" id="RHEA:12172"/>
        <dbReference type="ChEBI" id="CHEBI:15377"/>
        <dbReference type="ChEBI" id="CHEBI:28938"/>
        <dbReference type="ChEBI" id="CHEBI:57634"/>
        <dbReference type="ChEBI" id="CHEBI:75989"/>
        <dbReference type="EC" id="3.5.99.6"/>
    </reaction>
</comment>
<dbReference type="GO" id="GO:0005737">
    <property type="term" value="C:cytoplasm"/>
    <property type="evidence" value="ECO:0007669"/>
    <property type="project" value="TreeGrafter"/>
</dbReference>
<dbReference type="GO" id="GO:0004342">
    <property type="term" value="F:glucosamine-6-phosphate deaminase activity"/>
    <property type="evidence" value="ECO:0007669"/>
    <property type="project" value="UniProtKB-UniRule"/>
</dbReference>
<protein>
    <recommendedName>
        <fullName evidence="4">Glucosamine-6-phosphate deaminase</fullName>
        <ecNumber evidence="4">3.5.99.6</ecNumber>
    </recommendedName>
    <alternativeName>
        <fullName evidence="4">GlcN6P deaminase</fullName>
        <shortName evidence="4">GNPDA</shortName>
    </alternativeName>
    <alternativeName>
        <fullName evidence="4">Glucosamine-6-phosphate isomerase</fullName>
    </alternativeName>
</protein>
<dbReference type="CDD" id="cd01399">
    <property type="entry name" value="GlcN6P_deaminase"/>
    <property type="match status" value="1"/>
</dbReference>
<comment type="caution">
    <text evidence="6">The sequence shown here is derived from an EMBL/GenBank/DDBJ whole genome shotgun (WGS) entry which is preliminary data.</text>
</comment>